<evidence type="ECO:0000256" key="5">
    <source>
        <dbReference type="ARBA" id="ARBA00022645"/>
    </source>
</evidence>
<feature type="active site" description="Proton donor/acceptor" evidence="14">
    <location>
        <position position="371"/>
    </location>
</feature>
<dbReference type="PROSITE" id="PS52035">
    <property type="entry name" value="PEPTIDASE_M14"/>
    <property type="match status" value="1"/>
</dbReference>
<keyword evidence="17" id="KW-1185">Reference proteome</keyword>
<keyword evidence="7" id="KW-0479">Metal-binding</keyword>
<dbReference type="Pfam" id="PF02244">
    <property type="entry name" value="Propep_M14"/>
    <property type="match status" value="1"/>
</dbReference>
<keyword evidence="11" id="KW-0482">Metalloprotease</keyword>
<dbReference type="GO" id="GO:0005615">
    <property type="term" value="C:extracellular space"/>
    <property type="evidence" value="ECO:0007669"/>
    <property type="project" value="TreeGrafter"/>
</dbReference>
<evidence type="ECO:0000256" key="1">
    <source>
        <dbReference type="ARBA" id="ARBA00001947"/>
    </source>
</evidence>
<dbReference type="GO" id="GO:0008270">
    <property type="term" value="F:zinc ion binding"/>
    <property type="evidence" value="ECO:0007669"/>
    <property type="project" value="InterPro"/>
</dbReference>
<keyword evidence="5" id="KW-0121">Carboxypeptidase</keyword>
<dbReference type="InterPro" id="IPR003146">
    <property type="entry name" value="M14A_act_pep"/>
</dbReference>
<dbReference type="GO" id="GO:0006508">
    <property type="term" value="P:proteolysis"/>
    <property type="evidence" value="ECO:0007669"/>
    <property type="project" value="UniProtKB-KW"/>
</dbReference>
<dbReference type="SUPFAM" id="SSF54897">
    <property type="entry name" value="Protease propeptides/inhibitors"/>
    <property type="match status" value="1"/>
</dbReference>
<evidence type="ECO:0000256" key="4">
    <source>
        <dbReference type="ARBA" id="ARBA00022525"/>
    </source>
</evidence>
<dbReference type="Pfam" id="PF00246">
    <property type="entry name" value="Peptidase_M14"/>
    <property type="match status" value="1"/>
</dbReference>
<evidence type="ECO:0000256" key="12">
    <source>
        <dbReference type="ARBA" id="ARBA00023157"/>
    </source>
</evidence>
<dbReference type="SMART" id="SM00631">
    <property type="entry name" value="Zn_pept"/>
    <property type="match status" value="1"/>
</dbReference>
<evidence type="ECO:0000256" key="11">
    <source>
        <dbReference type="ARBA" id="ARBA00023049"/>
    </source>
</evidence>
<feature type="domain" description="Peptidase M14" evidence="15">
    <location>
        <begin position="112"/>
        <end position="404"/>
    </location>
</feature>
<evidence type="ECO:0000256" key="7">
    <source>
        <dbReference type="ARBA" id="ARBA00022723"/>
    </source>
</evidence>
<evidence type="ECO:0000256" key="3">
    <source>
        <dbReference type="ARBA" id="ARBA00005988"/>
    </source>
</evidence>
<comment type="subcellular location">
    <subcellularLocation>
        <location evidence="2">Secreted</location>
    </subcellularLocation>
</comment>
<dbReference type="PANTHER" id="PTHR11705:SF91">
    <property type="entry name" value="FI01817P-RELATED"/>
    <property type="match status" value="1"/>
</dbReference>
<protein>
    <submittedName>
        <fullName evidence="16">(diamondback moth) hypothetical protein</fullName>
    </submittedName>
</protein>
<name>A0A8S4E8I4_PLUXY</name>
<keyword evidence="4" id="KW-0964">Secreted</keyword>
<sequence>MIVAPRRRKTQVWEAKLTKLGQRRFLRVLDTEGAINIWKEESSSVDIMVDGKRAASVAGLLHEREIAYSVAITDVGNRIDREKNKELATQTENNSTASMVQQVPSQKMDWTNYHRLDVIYDFMHGLAQEYPDLCSVCDIGMTSEGRPIKLLKISNGEPTNTGVWLDGCIHAREWISPAVVTYIANEIARGFDEHPCHLATKDWYFLPVVNPDGYEYSHTTDRMWRKNRARFGECVGVDLNRNFSKGWGEKDEEGSSTDPGNIFFRGPAPFSESESAAIRDTILSAEKPFCIYLSFHSYGEVIIFPWGYTAEPCPDYVELLQGGSIMAKAILGAHGNTYKVGSTKDLMYFASGTSVDWSYAVAGIPYSYMVELRDKHNRFLLPKNEILLTCSEIWHGIDKLLEYVDNRIENGELHICSCKAPPDPNKPKEPVTPSNGRITLGELHCSKCRKR</sequence>
<dbReference type="Proteomes" id="UP000653454">
    <property type="component" value="Unassembled WGS sequence"/>
</dbReference>
<evidence type="ECO:0000259" key="15">
    <source>
        <dbReference type="PROSITE" id="PS52035"/>
    </source>
</evidence>
<gene>
    <name evidence="16" type="ORF">PLXY2_LOCUS4840</name>
</gene>
<evidence type="ECO:0000256" key="14">
    <source>
        <dbReference type="PROSITE-ProRule" id="PRU01379"/>
    </source>
</evidence>
<dbReference type="Gene3D" id="3.30.70.340">
    <property type="entry name" value="Metallocarboxypeptidase-like"/>
    <property type="match status" value="1"/>
</dbReference>
<keyword evidence="12" id="KW-1015">Disulfide bond</keyword>
<dbReference type="FunFam" id="3.40.630.10:FF:000040">
    <property type="entry name" value="zinc carboxypeptidase"/>
    <property type="match status" value="1"/>
</dbReference>
<comment type="caution">
    <text evidence="16">The sequence shown here is derived from an EMBL/GenBank/DDBJ whole genome shotgun (WGS) entry which is preliminary data.</text>
</comment>
<evidence type="ECO:0000256" key="2">
    <source>
        <dbReference type="ARBA" id="ARBA00004613"/>
    </source>
</evidence>
<dbReference type="InterPro" id="IPR000834">
    <property type="entry name" value="Peptidase_M14"/>
</dbReference>
<dbReference type="GO" id="GO:0004181">
    <property type="term" value="F:metallocarboxypeptidase activity"/>
    <property type="evidence" value="ECO:0007669"/>
    <property type="project" value="InterPro"/>
</dbReference>
<comment type="similarity">
    <text evidence="3 14">Belongs to the peptidase M14 family.</text>
</comment>
<reference evidence="16" key="1">
    <citation type="submission" date="2020-11" db="EMBL/GenBank/DDBJ databases">
        <authorList>
            <person name="Whiteford S."/>
        </authorList>
    </citation>
    <scope>NUCLEOTIDE SEQUENCE</scope>
</reference>
<organism evidence="16 17">
    <name type="scientific">Plutella xylostella</name>
    <name type="common">Diamondback moth</name>
    <name type="synonym">Plutella maculipennis</name>
    <dbReference type="NCBI Taxonomy" id="51655"/>
    <lineage>
        <taxon>Eukaryota</taxon>
        <taxon>Metazoa</taxon>
        <taxon>Ecdysozoa</taxon>
        <taxon>Arthropoda</taxon>
        <taxon>Hexapoda</taxon>
        <taxon>Insecta</taxon>
        <taxon>Pterygota</taxon>
        <taxon>Neoptera</taxon>
        <taxon>Endopterygota</taxon>
        <taxon>Lepidoptera</taxon>
        <taxon>Glossata</taxon>
        <taxon>Ditrysia</taxon>
        <taxon>Yponomeutoidea</taxon>
        <taxon>Plutellidae</taxon>
        <taxon>Plutella</taxon>
    </lineage>
</organism>
<evidence type="ECO:0000313" key="16">
    <source>
        <dbReference type="EMBL" id="CAG9112075.1"/>
    </source>
</evidence>
<dbReference type="CDD" id="cd03860">
    <property type="entry name" value="M14_CP_A-B_like"/>
    <property type="match status" value="1"/>
</dbReference>
<dbReference type="Gene3D" id="3.40.630.10">
    <property type="entry name" value="Zn peptidases"/>
    <property type="match status" value="1"/>
</dbReference>
<comment type="function">
    <text evidence="13">Involved in the digestion of the blood meal.</text>
</comment>
<dbReference type="AlphaFoldDB" id="A0A8S4E8I4"/>
<proteinExistence type="inferred from homology"/>
<dbReference type="SUPFAM" id="SSF53187">
    <property type="entry name" value="Zn-dependent exopeptidases"/>
    <property type="match status" value="1"/>
</dbReference>
<comment type="cofactor">
    <cofactor evidence="1">
        <name>Zn(2+)</name>
        <dbReference type="ChEBI" id="CHEBI:29105"/>
    </cofactor>
</comment>
<accession>A0A8S4E8I4</accession>
<evidence type="ECO:0000256" key="13">
    <source>
        <dbReference type="ARBA" id="ARBA00057299"/>
    </source>
</evidence>
<keyword evidence="6" id="KW-0645">Protease</keyword>
<evidence type="ECO:0000256" key="9">
    <source>
        <dbReference type="ARBA" id="ARBA00022801"/>
    </source>
</evidence>
<dbReference type="PRINTS" id="PR00765">
    <property type="entry name" value="CRBOXYPTASEA"/>
</dbReference>
<evidence type="ECO:0000256" key="10">
    <source>
        <dbReference type="ARBA" id="ARBA00022833"/>
    </source>
</evidence>
<dbReference type="PANTHER" id="PTHR11705">
    <property type="entry name" value="PROTEASE FAMILY M14 CARBOXYPEPTIDASE A,B"/>
    <property type="match status" value="1"/>
</dbReference>
<dbReference type="EMBL" id="CAJHNJ030000013">
    <property type="protein sequence ID" value="CAG9112075.1"/>
    <property type="molecule type" value="Genomic_DNA"/>
</dbReference>
<keyword evidence="9" id="KW-0378">Hydrolase</keyword>
<keyword evidence="10" id="KW-0862">Zinc</keyword>
<evidence type="ECO:0000256" key="8">
    <source>
        <dbReference type="ARBA" id="ARBA00022729"/>
    </source>
</evidence>
<evidence type="ECO:0000313" key="17">
    <source>
        <dbReference type="Proteomes" id="UP000653454"/>
    </source>
</evidence>
<dbReference type="InterPro" id="IPR036990">
    <property type="entry name" value="M14A-like_propep"/>
</dbReference>
<keyword evidence="8" id="KW-0732">Signal</keyword>
<evidence type="ECO:0000256" key="6">
    <source>
        <dbReference type="ARBA" id="ARBA00022670"/>
    </source>
</evidence>